<dbReference type="InterPro" id="IPR011042">
    <property type="entry name" value="6-blade_b-propeller_TolB-like"/>
</dbReference>
<evidence type="ECO:0000313" key="3">
    <source>
        <dbReference type="Proteomes" id="UP001230426"/>
    </source>
</evidence>
<proteinExistence type="predicted"/>
<dbReference type="RefSeq" id="WP_306860205.1">
    <property type="nucleotide sequence ID" value="NZ_JAUSRB010000002.1"/>
</dbReference>
<gene>
    <name evidence="2" type="ORF">J2S55_002643</name>
</gene>
<keyword evidence="1" id="KW-0732">Signal</keyword>
<name>A0ABT9R3D2_9ACTN</name>
<evidence type="ECO:0000313" key="2">
    <source>
        <dbReference type="EMBL" id="MDP9863377.1"/>
    </source>
</evidence>
<comment type="caution">
    <text evidence="2">The sequence shown here is derived from an EMBL/GenBank/DDBJ whole genome shotgun (WGS) entry which is preliminary data.</text>
</comment>
<dbReference type="SUPFAM" id="SSF82171">
    <property type="entry name" value="DPP6 N-terminal domain-like"/>
    <property type="match status" value="1"/>
</dbReference>
<evidence type="ECO:0008006" key="4">
    <source>
        <dbReference type="Google" id="ProtNLM"/>
    </source>
</evidence>
<feature type="signal peptide" evidence="1">
    <location>
        <begin position="1"/>
        <end position="26"/>
    </location>
</feature>
<evidence type="ECO:0000256" key="1">
    <source>
        <dbReference type="SAM" id="SignalP"/>
    </source>
</evidence>
<reference evidence="2 3" key="1">
    <citation type="submission" date="2023-07" db="EMBL/GenBank/DDBJ databases">
        <title>Sequencing the genomes of 1000 actinobacteria strains.</title>
        <authorList>
            <person name="Klenk H.-P."/>
        </authorList>
    </citation>
    <scope>NUCLEOTIDE SEQUENCE [LARGE SCALE GENOMIC DNA]</scope>
    <source>
        <strain evidence="2 3">DSM 44109</strain>
    </source>
</reference>
<dbReference type="Gene3D" id="2.120.10.30">
    <property type="entry name" value="TolB, C-terminal domain"/>
    <property type="match status" value="1"/>
</dbReference>
<dbReference type="EMBL" id="JAUSRB010000002">
    <property type="protein sequence ID" value="MDP9863377.1"/>
    <property type="molecule type" value="Genomic_DNA"/>
</dbReference>
<organism evidence="2 3">
    <name type="scientific">Streptosporangium brasiliense</name>
    <dbReference type="NCBI Taxonomy" id="47480"/>
    <lineage>
        <taxon>Bacteria</taxon>
        <taxon>Bacillati</taxon>
        <taxon>Actinomycetota</taxon>
        <taxon>Actinomycetes</taxon>
        <taxon>Streptosporangiales</taxon>
        <taxon>Streptosporangiaceae</taxon>
        <taxon>Streptosporangium</taxon>
    </lineage>
</organism>
<accession>A0ABT9R3D2</accession>
<dbReference type="Proteomes" id="UP001230426">
    <property type="component" value="Unassembled WGS sequence"/>
</dbReference>
<protein>
    <recommendedName>
        <fullName evidence="4">WD40 repeat domain-containing protein</fullName>
    </recommendedName>
</protein>
<sequence length="334" mass="35554">MRPTRGFAVLAIAAAAAAMITTPADARTGAASDDSVRYAWIKACPKPKKDYKIPCGNWTLAMRSGKTIKLTDARVNPKQAGGKVDKESSALFAVSGDGRSVNYIKGDKLVVRDVNSGKVRPLPGRAAKLPKGIGQGEVDTTLSPDGSIAVVDYFDDAEKLPSLVANLKTGKVVELPSKNSVMSFSPDGQHLLTGRFTDDNITEFAVFDAEGRETSSQVVPQIVSNNAPIALADDGTTVTLIITGGSGKVRLRTYDLASDTVSDPVPLGTPKGESAQRLYWDAAGTLTLWTSTGDEEGTVVSAVKRRVNAETGATRKLDSFRVRSDPWTWWLPGE</sequence>
<keyword evidence="3" id="KW-1185">Reference proteome</keyword>
<feature type="chain" id="PRO_5046864064" description="WD40 repeat domain-containing protein" evidence="1">
    <location>
        <begin position="27"/>
        <end position="334"/>
    </location>
</feature>